<dbReference type="HOGENOM" id="CLU_014819_3_2_1"/>
<dbReference type="AlphaFoldDB" id="A0A084QYB3"/>
<dbReference type="EMBL" id="KL659660">
    <property type="protein sequence ID" value="KFA68948.1"/>
    <property type="molecule type" value="Genomic_DNA"/>
</dbReference>
<name>A0A084QYB3_STAC4</name>
<accession>A0A084QYB3</accession>
<evidence type="ECO:0000313" key="10">
    <source>
        <dbReference type="Proteomes" id="UP000028524"/>
    </source>
</evidence>
<evidence type="ECO:0000256" key="5">
    <source>
        <dbReference type="ARBA" id="ARBA00022801"/>
    </source>
</evidence>
<keyword evidence="10" id="KW-1185">Reference proteome</keyword>
<dbReference type="STRING" id="1283841.A0A084QYB3"/>
<dbReference type="InParanoid" id="A0A084QYB3"/>
<dbReference type="InterPro" id="IPR029058">
    <property type="entry name" value="AB_hydrolase_fold"/>
</dbReference>
<comment type="similarity">
    <text evidence="1 8">Belongs to the tannase family.</text>
</comment>
<keyword evidence="7" id="KW-1015">Disulfide bond</keyword>
<dbReference type="PANTHER" id="PTHR33938">
    <property type="entry name" value="FERULOYL ESTERASE B-RELATED"/>
    <property type="match status" value="1"/>
</dbReference>
<keyword evidence="3" id="KW-0479">Metal-binding</keyword>
<evidence type="ECO:0000256" key="3">
    <source>
        <dbReference type="ARBA" id="ARBA00022723"/>
    </source>
</evidence>
<sequence>MKITNVALLALGSSLGVGHAQTACASLRPPTIPGATILRTEAREVLNFHTGGFEAPANGCVINTWLTHGNAGDEVLVRIWLPLQGRHQWNGYLNGIGGARFSAGECTERVAFAEATPANLARLGYASVCTDAGVGHIQPGNTITWAHNQQLVRNFAYLSIHEMTVIAKAIAHDYFGRPPSHSFFFGIGRGGGQGYIAAERYPEDFDGILAEGAYVDYARTAMASFWPYLVQHDGGFVDRCSLNAIAEAAIRQCGGFEALTCIGFRPESLANTMYLCPGGRRVLITSYDASVWRRLNEGPFGNGSYGVHHAIVDSEWATAPPNRNFFTAEYITDFLLNDPDFDYSTIDRNEYLDLWEQSIAEYTEIWGTNTNLAAFRERGGKFWAIHNRGDDVVPVSVAYDHLERLRDVFSQAELDEFYRLTIRPQPSHRGYWYWNYEPRTELASLINWVVLGNPPSA</sequence>
<dbReference type="Proteomes" id="UP000028524">
    <property type="component" value="Unassembled WGS sequence"/>
</dbReference>
<evidence type="ECO:0000256" key="1">
    <source>
        <dbReference type="ARBA" id="ARBA00006249"/>
    </source>
</evidence>
<protein>
    <recommendedName>
        <fullName evidence="8">Carboxylic ester hydrolase</fullName>
        <ecNumber evidence="8">3.1.1.-</ecNumber>
    </recommendedName>
</protein>
<keyword evidence="4 8" id="KW-0732">Signal</keyword>
<dbReference type="GO" id="GO:0046872">
    <property type="term" value="F:metal ion binding"/>
    <property type="evidence" value="ECO:0007669"/>
    <property type="project" value="UniProtKB-KW"/>
</dbReference>
<keyword evidence="5 8" id="KW-0378">Hydrolase</keyword>
<dbReference type="PANTHER" id="PTHR33938:SF8">
    <property type="entry name" value="CARBOXYLIC ESTER HYDROLASE"/>
    <property type="match status" value="1"/>
</dbReference>
<feature type="signal peptide" evidence="8">
    <location>
        <begin position="1"/>
        <end position="20"/>
    </location>
</feature>
<dbReference type="SUPFAM" id="SSF53474">
    <property type="entry name" value="alpha/beta-Hydrolases"/>
    <property type="match status" value="1"/>
</dbReference>
<dbReference type="Pfam" id="PF07519">
    <property type="entry name" value="Tannase"/>
    <property type="match status" value="2"/>
</dbReference>
<evidence type="ECO:0000256" key="7">
    <source>
        <dbReference type="ARBA" id="ARBA00023157"/>
    </source>
</evidence>
<gene>
    <name evidence="9" type="ORF">S40285_09388</name>
</gene>
<evidence type="ECO:0000256" key="8">
    <source>
        <dbReference type="RuleBase" id="RU361238"/>
    </source>
</evidence>
<evidence type="ECO:0000256" key="6">
    <source>
        <dbReference type="ARBA" id="ARBA00022837"/>
    </source>
</evidence>
<evidence type="ECO:0000256" key="2">
    <source>
        <dbReference type="ARBA" id="ARBA00022487"/>
    </source>
</evidence>
<organism evidence="9 10">
    <name type="scientific">Stachybotrys chlorohalonatus (strain IBT 40285)</name>
    <dbReference type="NCBI Taxonomy" id="1283841"/>
    <lineage>
        <taxon>Eukaryota</taxon>
        <taxon>Fungi</taxon>
        <taxon>Dikarya</taxon>
        <taxon>Ascomycota</taxon>
        <taxon>Pezizomycotina</taxon>
        <taxon>Sordariomycetes</taxon>
        <taxon>Hypocreomycetidae</taxon>
        <taxon>Hypocreales</taxon>
        <taxon>Stachybotryaceae</taxon>
        <taxon>Stachybotrys</taxon>
    </lineage>
</organism>
<evidence type="ECO:0000313" key="9">
    <source>
        <dbReference type="EMBL" id="KFA68948.1"/>
    </source>
</evidence>
<keyword evidence="6" id="KW-0106">Calcium</keyword>
<dbReference type="GO" id="GO:0030600">
    <property type="term" value="F:feruloyl esterase activity"/>
    <property type="evidence" value="ECO:0007669"/>
    <property type="project" value="UniProtKB-ARBA"/>
</dbReference>
<proteinExistence type="inferred from homology"/>
<dbReference type="OrthoDB" id="3039123at2759"/>
<keyword evidence="2" id="KW-0719">Serine esterase</keyword>
<evidence type="ECO:0000256" key="4">
    <source>
        <dbReference type="ARBA" id="ARBA00022729"/>
    </source>
</evidence>
<feature type="chain" id="PRO_5005105960" description="Carboxylic ester hydrolase" evidence="8">
    <location>
        <begin position="21"/>
        <end position="457"/>
    </location>
</feature>
<dbReference type="InterPro" id="IPR011118">
    <property type="entry name" value="Tannase/feruloyl_esterase"/>
</dbReference>
<reference evidence="9 10" key="1">
    <citation type="journal article" date="2014" name="BMC Genomics">
        <title>Comparative genome sequencing reveals chemotype-specific gene clusters in the toxigenic black mold Stachybotrys.</title>
        <authorList>
            <person name="Semeiks J."/>
            <person name="Borek D."/>
            <person name="Otwinowski Z."/>
            <person name="Grishin N.V."/>
        </authorList>
    </citation>
    <scope>NUCLEOTIDE SEQUENCE [LARGE SCALE GENOMIC DNA]</scope>
    <source>
        <strain evidence="9 10">IBT 40285</strain>
    </source>
</reference>
<dbReference type="EC" id="3.1.1.-" evidence="8"/>